<dbReference type="PANTHER" id="PTHR22100">
    <property type="entry name" value="WINGS APART-LIKE PROTEIN HOMOLOG"/>
    <property type="match status" value="1"/>
</dbReference>
<name>A0A0E0EZF8_9ORYZ</name>
<reference evidence="5" key="1">
    <citation type="submission" date="2015-04" db="UniProtKB">
        <authorList>
            <consortium name="EnsemblPlants"/>
        </authorList>
    </citation>
    <scope>IDENTIFICATION</scope>
</reference>
<dbReference type="Gene3D" id="1.25.10.10">
    <property type="entry name" value="Leucine-rich Repeat Variant"/>
    <property type="match status" value="2"/>
</dbReference>
<comment type="similarity">
    <text evidence="1">Belongs to the WAPL family.</text>
</comment>
<dbReference type="STRING" id="40149.A0A0E0EZF8"/>
<evidence type="ECO:0000313" key="5">
    <source>
        <dbReference type="EnsemblPlants" id="OMERI10G11260.1"/>
    </source>
</evidence>
<feature type="transmembrane region" description="Helical" evidence="3">
    <location>
        <begin position="7"/>
        <end position="25"/>
    </location>
</feature>
<keyword evidence="3" id="KW-0812">Transmembrane</keyword>
<dbReference type="PANTHER" id="PTHR22100:SF13">
    <property type="entry name" value="WINGS APART-LIKE PROTEIN HOMOLOG"/>
    <property type="match status" value="1"/>
</dbReference>
<dbReference type="HOGENOM" id="CLU_015006_0_0_1"/>
<dbReference type="InterPro" id="IPR022771">
    <property type="entry name" value="WAPL_C"/>
</dbReference>
<sequence length="896" mass="96642">MADSTRVLAVILVVDVVAFGLAIAAEQSRPSARVETDARQEWTYCMYRPDAATGLGAAALALLLVGQAVAAVSSRCFCCGAALRPGGARACALILFLSSWLTFLIAESCLLAGLVQSAYHTRYRKVFFENPPDCETVRRGTFGAGAAFSLITCVLTGAYYFYFSKSRVSYARREATIGMSPCIRGGIFSLCVNSEVQENHLLDSESCVHFLLKLLNPPVNLVDSKAPSIGSKLLGISKVQMLNGSNKDSDCISEEILSKVEEILLSCQEIKSLDKDDKKTTRPELCPKWLALLTMEKACLSAVSVEETSDTVSRVGGNFKETLRELGGLDSIFDVMMDCHSTLENLIKDTSTSALDLNEGTSLQSAALLLKCLKILENATFLSDDNKTHLLNMSRKLYPKRSSLSFVGVIISIIELLSALSILQNSSVVSSSTYPKSSKVSQQSCSADVMGGTSFNDGKRKNSKKKNLLSNQTRHSCLSSKSEVSHITISSGSDAGLSQKAFNCSPSISSNGASSGSLGERHSNGGALKLNIKKDRGNANPIRGSSGWISIRAHSSDGNSREMAKRRRLSENVITDSGGGDDPFAFDDVDQEPSNWELLGPKKKSPQQHQDKSGNGVLVASHEPDQPEDLNQSGTTSLFSAKDESSLLEDCLLASVKVLMNLANDNPSGCELIASCGGLNTMASLIMKHFPSFCFVVDNNYNTRDGASSCRDVNLDHELSSSQNSKAHQVKIKQLRDHELDFLVAILGLLVNLVEKDSLNRVRLSSACVPVDLSQNPQSEETQRDVIALLCSVFLASQGASEASGTISPDDEESLMQGAREAEMMIVEAYAALLLAFLSTESMKVRGAISSCLPNNSLKILVPALEKFVSFHLQLNMITEETHSAVTEVIEKCKLS</sequence>
<dbReference type="InterPro" id="IPR016024">
    <property type="entry name" value="ARM-type_fold"/>
</dbReference>
<proteinExistence type="inferred from homology"/>
<dbReference type="EnsemblPlants" id="OMERI10G11260.1">
    <property type="protein sequence ID" value="OMERI10G11260.1"/>
    <property type="gene ID" value="OMERI10G11260"/>
</dbReference>
<feature type="region of interest" description="Disordered" evidence="2">
    <location>
        <begin position="530"/>
        <end position="636"/>
    </location>
</feature>
<dbReference type="FunFam" id="1.25.10.10:FF:000519">
    <property type="entry name" value="WAPL (Wings apart-like protein regulation of heterochromatin) protein"/>
    <property type="match status" value="1"/>
</dbReference>
<feature type="transmembrane region" description="Helical" evidence="3">
    <location>
        <begin position="403"/>
        <end position="423"/>
    </location>
</feature>
<dbReference type="AlphaFoldDB" id="A0A0E0EZF8"/>
<keyword evidence="3" id="KW-1133">Transmembrane helix</keyword>
<dbReference type="Proteomes" id="UP000008021">
    <property type="component" value="Chromosome 10"/>
</dbReference>
<dbReference type="InterPro" id="IPR009606">
    <property type="entry name" value="DEAL/Modifying_wall_lignin1/2"/>
</dbReference>
<organism evidence="5">
    <name type="scientific">Oryza meridionalis</name>
    <dbReference type="NCBI Taxonomy" id="40149"/>
    <lineage>
        <taxon>Eukaryota</taxon>
        <taxon>Viridiplantae</taxon>
        <taxon>Streptophyta</taxon>
        <taxon>Embryophyta</taxon>
        <taxon>Tracheophyta</taxon>
        <taxon>Spermatophyta</taxon>
        <taxon>Magnoliopsida</taxon>
        <taxon>Liliopsida</taxon>
        <taxon>Poales</taxon>
        <taxon>Poaceae</taxon>
        <taxon>BOP clade</taxon>
        <taxon>Oryzoideae</taxon>
        <taxon>Oryzeae</taxon>
        <taxon>Oryzinae</taxon>
        <taxon>Oryza</taxon>
    </lineage>
</organism>
<feature type="transmembrane region" description="Helical" evidence="3">
    <location>
        <begin position="93"/>
        <end position="119"/>
    </location>
</feature>
<dbReference type="Pfam" id="PF07814">
    <property type="entry name" value="WAPL"/>
    <property type="match status" value="1"/>
</dbReference>
<dbReference type="SUPFAM" id="SSF48371">
    <property type="entry name" value="ARM repeat"/>
    <property type="match status" value="1"/>
</dbReference>
<evidence type="ECO:0000256" key="2">
    <source>
        <dbReference type="SAM" id="MobiDB-lite"/>
    </source>
</evidence>
<feature type="region of interest" description="Disordered" evidence="2">
    <location>
        <begin position="445"/>
        <end position="475"/>
    </location>
</feature>
<accession>A0A0E0EZF8</accession>
<protein>
    <recommendedName>
        <fullName evidence="4">Wings apart-like protein C-terminal domain-containing protein</fullName>
    </recommendedName>
</protein>
<reference evidence="5" key="2">
    <citation type="submission" date="2018-05" db="EMBL/GenBank/DDBJ databases">
        <title>OmerRS3 (Oryza meridionalis Reference Sequence Version 3).</title>
        <authorList>
            <person name="Zhang J."/>
            <person name="Kudrna D."/>
            <person name="Lee S."/>
            <person name="Talag J."/>
            <person name="Welchert J."/>
            <person name="Wing R.A."/>
        </authorList>
    </citation>
    <scope>NUCLEOTIDE SEQUENCE [LARGE SCALE GENOMIC DNA]</scope>
    <source>
        <strain evidence="5">cv. OR44</strain>
    </source>
</reference>
<evidence type="ECO:0000313" key="6">
    <source>
        <dbReference type="Proteomes" id="UP000008021"/>
    </source>
</evidence>
<evidence type="ECO:0000256" key="1">
    <source>
        <dbReference type="ARBA" id="ARBA00006854"/>
    </source>
</evidence>
<dbReference type="InterPro" id="IPR039874">
    <property type="entry name" value="WAPL"/>
</dbReference>
<dbReference type="InterPro" id="IPR011989">
    <property type="entry name" value="ARM-like"/>
</dbReference>
<feature type="domain" description="Wings apart-like protein C-terminal" evidence="4">
    <location>
        <begin position="199"/>
        <end position="692"/>
    </location>
</feature>
<keyword evidence="6" id="KW-1185">Reference proteome</keyword>
<evidence type="ECO:0000259" key="4">
    <source>
        <dbReference type="Pfam" id="PF07814"/>
    </source>
</evidence>
<feature type="transmembrane region" description="Helical" evidence="3">
    <location>
        <begin position="139"/>
        <end position="163"/>
    </location>
</feature>
<dbReference type="eggNOG" id="KOG2152">
    <property type="taxonomic scope" value="Eukaryota"/>
</dbReference>
<dbReference type="Pfam" id="PF06749">
    <property type="entry name" value="DUF1218"/>
    <property type="match status" value="1"/>
</dbReference>
<keyword evidence="3" id="KW-0472">Membrane</keyword>
<dbReference type="Gramene" id="OMERI10G11260.1">
    <property type="protein sequence ID" value="OMERI10G11260.1"/>
    <property type="gene ID" value="OMERI10G11260"/>
</dbReference>
<feature type="transmembrane region" description="Helical" evidence="3">
    <location>
        <begin position="51"/>
        <end position="72"/>
    </location>
</feature>
<evidence type="ECO:0000256" key="3">
    <source>
        <dbReference type="SAM" id="Phobius"/>
    </source>
</evidence>